<dbReference type="Proteomes" id="UP000037977">
    <property type="component" value="Unassembled WGS sequence"/>
</dbReference>
<sequence length="81" mass="9560">MFVLMKFNLFENHLYFLLTMWNVNFIFHLFKKAVKGICTRTTSKISYDVKKVLKAYFNKIAVNHFLHKIASKCAIPSFTAH</sequence>
<evidence type="ECO:0000313" key="1">
    <source>
        <dbReference type="EMBL" id="KOY83408.1"/>
    </source>
</evidence>
<evidence type="ECO:0000313" key="2">
    <source>
        <dbReference type="Proteomes" id="UP000037977"/>
    </source>
</evidence>
<gene>
    <name evidence="1" type="ORF">ADM90_09095</name>
</gene>
<keyword evidence="2" id="KW-1185">Reference proteome</keyword>
<name>A0A0M9DKQ1_9BACI</name>
<dbReference type="EMBL" id="LGCI01000005">
    <property type="protein sequence ID" value="KOY83408.1"/>
    <property type="molecule type" value="Genomic_DNA"/>
</dbReference>
<dbReference type="PATRIC" id="fig|33935.3.peg.1305"/>
<organism evidence="1 2">
    <name type="scientific">Lysinibacillus macroides</name>
    <dbReference type="NCBI Taxonomy" id="33935"/>
    <lineage>
        <taxon>Bacteria</taxon>
        <taxon>Bacillati</taxon>
        <taxon>Bacillota</taxon>
        <taxon>Bacilli</taxon>
        <taxon>Bacillales</taxon>
        <taxon>Bacillaceae</taxon>
        <taxon>Lysinibacillus</taxon>
    </lineage>
</organism>
<accession>A0A0M9DKQ1</accession>
<dbReference type="AlphaFoldDB" id="A0A0M9DKQ1"/>
<proteinExistence type="predicted"/>
<comment type="caution">
    <text evidence="1">The sequence shown here is derived from an EMBL/GenBank/DDBJ whole genome shotgun (WGS) entry which is preliminary data.</text>
</comment>
<reference evidence="1 2" key="1">
    <citation type="submission" date="2015-07" db="EMBL/GenBank/DDBJ databases">
        <title>Genome sequencing project for genomic taxonomy and phylogenomics of Bacillus-like bacteria.</title>
        <authorList>
            <person name="Liu B."/>
            <person name="Wang J."/>
            <person name="Zhu Y."/>
            <person name="Liu G."/>
            <person name="Chen Q."/>
            <person name="Chen Z."/>
            <person name="Che J."/>
            <person name="Ge C."/>
            <person name="Shi H."/>
            <person name="Pan Z."/>
            <person name="Liu X."/>
        </authorList>
    </citation>
    <scope>NUCLEOTIDE SEQUENCE [LARGE SCALE GENOMIC DNA]</scope>
    <source>
        <strain evidence="1 2">DSM 54</strain>
    </source>
</reference>
<protein>
    <submittedName>
        <fullName evidence="1">Uncharacterized protein</fullName>
    </submittedName>
</protein>